<dbReference type="AlphaFoldDB" id="A0A420DY66"/>
<feature type="repeat" description="TPR" evidence="1">
    <location>
        <begin position="164"/>
        <end position="197"/>
    </location>
</feature>
<dbReference type="PROSITE" id="PS50005">
    <property type="entry name" value="TPR"/>
    <property type="match status" value="5"/>
</dbReference>
<dbReference type="Gene3D" id="1.25.40.10">
    <property type="entry name" value="Tetratricopeptide repeat domain"/>
    <property type="match status" value="3"/>
</dbReference>
<keyword evidence="2" id="KW-0472">Membrane</keyword>
<dbReference type="Pfam" id="PF06580">
    <property type="entry name" value="His_kinase"/>
    <property type="match status" value="1"/>
</dbReference>
<feature type="repeat" description="TPR" evidence="1">
    <location>
        <begin position="204"/>
        <end position="237"/>
    </location>
</feature>
<feature type="domain" description="Signal transduction histidine kinase internal region" evidence="3">
    <location>
        <begin position="523"/>
        <end position="597"/>
    </location>
</feature>
<dbReference type="PANTHER" id="PTHR10098">
    <property type="entry name" value="RAPSYN-RELATED"/>
    <property type="match status" value="1"/>
</dbReference>
<proteinExistence type="predicted"/>
<keyword evidence="1" id="KW-0802">TPR repeat</keyword>
<keyword evidence="5" id="KW-1185">Reference proteome</keyword>
<dbReference type="GO" id="GO:0000155">
    <property type="term" value="F:phosphorelay sensor kinase activity"/>
    <property type="evidence" value="ECO:0007669"/>
    <property type="project" value="InterPro"/>
</dbReference>
<comment type="caution">
    <text evidence="4">The sequence shown here is derived from an EMBL/GenBank/DDBJ whole genome shotgun (WGS) entry which is preliminary data.</text>
</comment>
<dbReference type="SUPFAM" id="SSF55874">
    <property type="entry name" value="ATPase domain of HSP90 chaperone/DNA topoisomerase II/histidine kinase"/>
    <property type="match status" value="1"/>
</dbReference>
<dbReference type="InterPro" id="IPR011990">
    <property type="entry name" value="TPR-like_helical_dom_sf"/>
</dbReference>
<evidence type="ECO:0000256" key="1">
    <source>
        <dbReference type="PROSITE-ProRule" id="PRU00339"/>
    </source>
</evidence>
<feature type="repeat" description="TPR" evidence="1">
    <location>
        <begin position="244"/>
        <end position="277"/>
    </location>
</feature>
<dbReference type="SUPFAM" id="SSF48452">
    <property type="entry name" value="TPR-like"/>
    <property type="match status" value="3"/>
</dbReference>
<dbReference type="Proteomes" id="UP000285780">
    <property type="component" value="Unassembled WGS sequence"/>
</dbReference>
<dbReference type="InterPro" id="IPR019734">
    <property type="entry name" value="TPR_rpt"/>
</dbReference>
<feature type="transmembrane region" description="Helical" evidence="2">
    <location>
        <begin position="487"/>
        <end position="508"/>
    </location>
</feature>
<evidence type="ECO:0000313" key="5">
    <source>
        <dbReference type="Proteomes" id="UP000285780"/>
    </source>
</evidence>
<evidence type="ECO:0000313" key="4">
    <source>
        <dbReference type="EMBL" id="RKF02733.1"/>
    </source>
</evidence>
<dbReference type="Pfam" id="PF13424">
    <property type="entry name" value="TPR_12"/>
    <property type="match status" value="3"/>
</dbReference>
<feature type="repeat" description="TPR" evidence="1">
    <location>
        <begin position="124"/>
        <end position="157"/>
    </location>
</feature>
<dbReference type="InterPro" id="IPR010559">
    <property type="entry name" value="Sig_transdc_His_kin_internal"/>
</dbReference>
<dbReference type="GO" id="GO:0016020">
    <property type="term" value="C:membrane"/>
    <property type="evidence" value="ECO:0007669"/>
    <property type="project" value="InterPro"/>
</dbReference>
<dbReference type="RefSeq" id="WP_120187691.1">
    <property type="nucleotide sequence ID" value="NZ_RAQM01000014.1"/>
</dbReference>
<organism evidence="4 5">
    <name type="scientific">Tenacibaculum lutimaris</name>
    <dbReference type="NCBI Taxonomy" id="285258"/>
    <lineage>
        <taxon>Bacteria</taxon>
        <taxon>Pseudomonadati</taxon>
        <taxon>Bacteroidota</taxon>
        <taxon>Flavobacteriia</taxon>
        <taxon>Flavobacteriales</taxon>
        <taxon>Flavobacteriaceae</taxon>
        <taxon>Tenacibaculum</taxon>
    </lineage>
</organism>
<accession>A0A420DY66</accession>
<sequence>MKFIKYILTLFVFFIFIINIKAQNKKIDSLKIELENYKFNDTTRVNLLYDLSRANFRKDIGATDRYLNEADSLSTILNYEKGKARVYYLKGMLENVKANYTESLHFFNRSLKYYEIIQDKKRVADVYVAFGITNYDLSRYDEAIKNYQNATKIYRELNNKREIVTTLINTGNVYSEIGNYNDAISNYKDALIISEVINDEDGISYVHSNLGVVYKVQGNYPLAIDNFNKSLDYDKRTGNILGMARMHNNLGETYISIKKYDKALQHLYESLSLSHKTENKKLISVNKSNIGNVYFYKKEYLKAIEYFSESLQVSQEINDLKHTSITYINIGNVYLKLGKPIAARKNYINAKNISKTTENKRILSASFLGIAETYLHEKFYLQALNFALQGQQIAKELDLLEPQKTASDILSEVYQNTGQYQKAFESHQEFKKLNDSIFNKENIEKITQLEYEYKYKQALDSASLRELKLTKTVLDTSQNLKKSQRNLFLGVVAFLIITLALGIIILLLKLRNQKSKTQNVVIEQKLLRSQMTPHFIFNSLSVLQGMILNKEQKKSVSYLSKFSKLLRTILENSRDRTVLLSQELIAVENYLALQNLENESYAYTISVEDSINTSIFKIPPMLIQPFVENAIEHAFVNQTGNKTINIKLTYSNEELICVIKDNGVGVDYLKEGKNQDKKSLSTAITSERLQILSKDFKKKGSVTVEDRKKYNEQGTIVTLTIPYIIIESSENINNRG</sequence>
<gene>
    <name evidence="4" type="ORF">C8N26_2722</name>
</gene>
<feature type="repeat" description="TPR" evidence="1">
    <location>
        <begin position="284"/>
        <end position="317"/>
    </location>
</feature>
<dbReference type="EMBL" id="RAQM01000014">
    <property type="protein sequence ID" value="RKF02733.1"/>
    <property type="molecule type" value="Genomic_DNA"/>
</dbReference>
<reference evidence="4 5" key="1">
    <citation type="submission" date="2018-09" db="EMBL/GenBank/DDBJ databases">
        <title>Genomic Encyclopedia of Archaeal and Bacterial Type Strains, Phase II (KMG-II): from individual species to whole genera.</title>
        <authorList>
            <person name="Goeker M."/>
        </authorList>
    </citation>
    <scope>NUCLEOTIDE SEQUENCE [LARGE SCALE GENOMIC DNA]</scope>
    <source>
        <strain evidence="4 5">DSM 16505</strain>
    </source>
</reference>
<name>A0A420DY66_9FLAO</name>
<keyword evidence="2" id="KW-1133">Transmembrane helix</keyword>
<dbReference type="InterPro" id="IPR036890">
    <property type="entry name" value="HATPase_C_sf"/>
</dbReference>
<dbReference type="Gene3D" id="3.30.565.10">
    <property type="entry name" value="Histidine kinase-like ATPase, C-terminal domain"/>
    <property type="match status" value="1"/>
</dbReference>
<dbReference type="SMART" id="SM00028">
    <property type="entry name" value="TPR"/>
    <property type="match status" value="7"/>
</dbReference>
<evidence type="ECO:0000256" key="2">
    <source>
        <dbReference type="SAM" id="Phobius"/>
    </source>
</evidence>
<protein>
    <submittedName>
        <fullName evidence="4">Tetratricopeptide repeat protein</fullName>
    </submittedName>
</protein>
<keyword evidence="2" id="KW-0812">Transmembrane</keyword>
<evidence type="ECO:0000259" key="3">
    <source>
        <dbReference type="Pfam" id="PF06580"/>
    </source>
</evidence>